<dbReference type="Gene3D" id="3.10.450.50">
    <property type="match status" value="1"/>
</dbReference>
<reference evidence="3" key="1">
    <citation type="submission" date="2016-10" db="EMBL/GenBank/DDBJ databases">
        <authorList>
            <person name="Varghese N."/>
            <person name="Submissions S."/>
        </authorList>
    </citation>
    <scope>NUCLEOTIDE SEQUENCE [LARGE SCALE GENOMIC DNA]</scope>
    <source>
        <strain evidence="3">DSM 18733</strain>
    </source>
</reference>
<evidence type="ECO:0000259" key="1">
    <source>
        <dbReference type="Pfam" id="PF12680"/>
    </source>
</evidence>
<dbReference type="InterPro" id="IPR037401">
    <property type="entry name" value="SnoaL-like"/>
</dbReference>
<dbReference type="RefSeq" id="WP_162276548.1">
    <property type="nucleotide sequence ID" value="NZ_FOAF01000001.1"/>
</dbReference>
<accession>A0A1H7KLU7</accession>
<evidence type="ECO:0000313" key="3">
    <source>
        <dbReference type="Proteomes" id="UP000199421"/>
    </source>
</evidence>
<dbReference type="Pfam" id="PF12680">
    <property type="entry name" value="SnoaL_2"/>
    <property type="match status" value="1"/>
</dbReference>
<dbReference type="SUPFAM" id="SSF54427">
    <property type="entry name" value="NTF2-like"/>
    <property type="match status" value="1"/>
</dbReference>
<feature type="domain" description="SnoaL-like" evidence="1">
    <location>
        <begin position="8"/>
        <end position="115"/>
    </location>
</feature>
<dbReference type="AlphaFoldDB" id="A0A1H7KLU7"/>
<gene>
    <name evidence="2" type="ORF">SAMN05661044_01400</name>
</gene>
<evidence type="ECO:0000313" key="2">
    <source>
        <dbReference type="EMBL" id="SEK87843.1"/>
    </source>
</evidence>
<dbReference type="InterPro" id="IPR032710">
    <property type="entry name" value="NTF2-like_dom_sf"/>
</dbReference>
<dbReference type="EMBL" id="FOAF01000001">
    <property type="protein sequence ID" value="SEK87843.1"/>
    <property type="molecule type" value="Genomic_DNA"/>
</dbReference>
<sequence length="134" mass="15519">MNNTQNTVQKFLQYLTERDLKNLTALFANNVDWDIPGDKNNVLWLGKRRSREEVLEFYQLLWQNTEPLSANIDNIFIDGKKAIIAGEFSTKMLKTCKVVNSLFFIQLTVENDEIIKYRLLEDSYAVSVALTPVL</sequence>
<organism evidence="2 3">
    <name type="scientific">Olivibacter domesticus</name>
    <name type="common">Pseudosphingobacterium domesticum</name>
    <dbReference type="NCBI Taxonomy" id="407022"/>
    <lineage>
        <taxon>Bacteria</taxon>
        <taxon>Pseudomonadati</taxon>
        <taxon>Bacteroidota</taxon>
        <taxon>Sphingobacteriia</taxon>
        <taxon>Sphingobacteriales</taxon>
        <taxon>Sphingobacteriaceae</taxon>
        <taxon>Olivibacter</taxon>
    </lineage>
</organism>
<dbReference type="STRING" id="407022.SAMN05661044_01400"/>
<protein>
    <recommendedName>
        <fullName evidence="1">SnoaL-like domain-containing protein</fullName>
    </recommendedName>
</protein>
<keyword evidence="3" id="KW-1185">Reference proteome</keyword>
<name>A0A1H7KLU7_OLID1</name>
<dbReference type="Proteomes" id="UP000199421">
    <property type="component" value="Unassembled WGS sequence"/>
</dbReference>
<proteinExistence type="predicted"/>